<feature type="domain" description="DNA2/NAM7 helicase helicase" evidence="1">
    <location>
        <begin position="655"/>
        <end position="743"/>
    </location>
</feature>
<proteinExistence type="predicted"/>
<dbReference type="PANTHER" id="PTHR10887">
    <property type="entry name" value="DNA2/NAM7 HELICASE FAMILY"/>
    <property type="match status" value="1"/>
</dbReference>
<dbReference type="OrthoDB" id="2423195at2759"/>
<name>A0A511KR33_RHOTO</name>
<dbReference type="EMBL" id="BJWK01000026">
    <property type="protein sequence ID" value="GEM12803.1"/>
    <property type="molecule type" value="Genomic_DNA"/>
</dbReference>
<organism evidence="2 3">
    <name type="scientific">Rhodotorula toruloides</name>
    <name type="common">Yeast</name>
    <name type="synonym">Rhodosporidium toruloides</name>
    <dbReference type="NCBI Taxonomy" id="5286"/>
    <lineage>
        <taxon>Eukaryota</taxon>
        <taxon>Fungi</taxon>
        <taxon>Dikarya</taxon>
        <taxon>Basidiomycota</taxon>
        <taxon>Pucciniomycotina</taxon>
        <taxon>Microbotryomycetes</taxon>
        <taxon>Sporidiobolales</taxon>
        <taxon>Sporidiobolaceae</taxon>
        <taxon>Rhodotorula</taxon>
    </lineage>
</organism>
<dbReference type="GO" id="GO:0031048">
    <property type="term" value="P:regulatory ncRNA-mediated heterochromatin formation"/>
    <property type="evidence" value="ECO:0007669"/>
    <property type="project" value="TreeGrafter"/>
</dbReference>
<dbReference type="SUPFAM" id="SSF52540">
    <property type="entry name" value="P-loop containing nucleoside triphosphate hydrolases"/>
    <property type="match status" value="1"/>
</dbReference>
<comment type="caution">
    <text evidence="2">The sequence shown here is derived from an EMBL/GenBank/DDBJ whole genome shotgun (WGS) entry which is preliminary data.</text>
</comment>
<dbReference type="InterPro" id="IPR045055">
    <property type="entry name" value="DNA2/NAM7-like"/>
</dbReference>
<protein>
    <submittedName>
        <fullName evidence="2">P-loop containing nucleoside triphosphate hydrolase protein</fullName>
    </submittedName>
</protein>
<dbReference type="Proteomes" id="UP000321518">
    <property type="component" value="Unassembled WGS sequence"/>
</dbReference>
<keyword evidence="2" id="KW-0378">Hydrolase</keyword>
<dbReference type="GO" id="GO:0016787">
    <property type="term" value="F:hydrolase activity"/>
    <property type="evidence" value="ECO:0007669"/>
    <property type="project" value="UniProtKB-KW"/>
</dbReference>
<sequence>MRGGPVNRQGPAFRPKKDLTDADLTAIASAAGSDSVMSGEGGGIDHRMLKAFLAYNSTARFTSPADMHGFLSALLASSRTSAVWTAHDASDILAEIGPAKPGVARLAEIVNKPFSTMARAWPHKLPFQRGFLVFAMYLTSDIVNNSHLVMNVNAMYAVLHANLAWVPATIECIKDLMARKKVAEAGARDSCANFEPDNFLQVFLPLAHLLHEYLSRFNDAVIKCPQTEELISTLIDCFNQYSDNLLSAKPIFVDPLSKQDVSRRRFALENVKRYLDLLPRIAERTQARPFPQAAVSTSLGQTLPPGVLSMLFEYMQMPGELRPEGPRHDNDFSDFRDIAILPTHAELTSTAPPFVPANLPEAPHHLEGMERQLDILLRLMREDFVGPLRSAVQSLVVDLAQLGDAKNALARLLKAGGGRYRPDSAKTGDSSDLIIYRDVEFTGLSIDRHELGLELQLRLPWGWKDSNMVIRHLSAGNLVGLVTFDPVSPTGRGGRARADIRISLGVVADDLQGSKIRVSFLETTQRDQTIYLDALYQLARDEKVRLAGVPPQTPNMLLFELPGFLLSTVEPFLLALKHLSSSSIPFAEILSAKAPANGETINVQPPLYARNPGFTFDLSCLLEDGATPGTLIMRATDAQSVANAKDVLAQPGASKLDATQAQAMVDCLCREVALVEGPPGTGKSWLGIELVRVLLQASIGRILVLAFTNHALDEMLKHLIEKSVTTNIVRCGSRSQEEELQEVACSFSRVSLSRF</sequence>
<dbReference type="InterPro" id="IPR027417">
    <property type="entry name" value="P-loop_NTPase"/>
</dbReference>
<gene>
    <name evidence="2" type="ORF">Rt10032_c26g6820</name>
</gene>
<dbReference type="AlphaFoldDB" id="A0A511KR33"/>
<accession>A0A511KR33</accession>
<evidence type="ECO:0000259" key="1">
    <source>
        <dbReference type="Pfam" id="PF13086"/>
    </source>
</evidence>
<dbReference type="Gene3D" id="3.40.50.300">
    <property type="entry name" value="P-loop containing nucleotide triphosphate hydrolases"/>
    <property type="match status" value="1"/>
</dbReference>
<dbReference type="GO" id="GO:0031380">
    <property type="term" value="C:nuclear RNA-directed RNA polymerase complex"/>
    <property type="evidence" value="ECO:0007669"/>
    <property type="project" value="TreeGrafter"/>
</dbReference>
<evidence type="ECO:0000313" key="3">
    <source>
        <dbReference type="Proteomes" id="UP000321518"/>
    </source>
</evidence>
<reference evidence="2 3" key="1">
    <citation type="submission" date="2019-07" db="EMBL/GenBank/DDBJ databases">
        <title>Rhodotorula toruloides NBRC10032 genome sequencing.</title>
        <authorList>
            <person name="Shida Y."/>
            <person name="Takaku H."/>
            <person name="Ogasawara W."/>
            <person name="Mori K."/>
        </authorList>
    </citation>
    <scope>NUCLEOTIDE SEQUENCE [LARGE SCALE GENOMIC DNA]</scope>
    <source>
        <strain evidence="2 3">NBRC10032</strain>
    </source>
</reference>
<dbReference type="PANTHER" id="PTHR10887:SF445">
    <property type="entry name" value="NFX1-TYPE ZINC FINGER-CONTAINING PROTEIN 1"/>
    <property type="match status" value="1"/>
</dbReference>
<dbReference type="InterPro" id="IPR041677">
    <property type="entry name" value="DNA2/NAM7_AAA_11"/>
</dbReference>
<dbReference type="Pfam" id="PF13086">
    <property type="entry name" value="AAA_11"/>
    <property type="match status" value="1"/>
</dbReference>
<evidence type="ECO:0000313" key="2">
    <source>
        <dbReference type="EMBL" id="GEM12803.1"/>
    </source>
</evidence>
<dbReference type="GO" id="GO:0004386">
    <property type="term" value="F:helicase activity"/>
    <property type="evidence" value="ECO:0007669"/>
    <property type="project" value="InterPro"/>
</dbReference>